<gene>
    <name evidence="1" type="ORF">FJR03_05805</name>
</gene>
<organism evidence="1 2">
    <name type="scientific">Sulfurimonas marina</name>
    <dbReference type="NCBI Taxonomy" id="2590551"/>
    <lineage>
        <taxon>Bacteria</taxon>
        <taxon>Pseudomonadati</taxon>
        <taxon>Campylobacterota</taxon>
        <taxon>Epsilonproteobacteria</taxon>
        <taxon>Campylobacterales</taxon>
        <taxon>Sulfurimonadaceae</taxon>
        <taxon>Sulfurimonas</taxon>
    </lineage>
</organism>
<dbReference type="InterPro" id="IPR035911">
    <property type="entry name" value="MurE/MurF_N"/>
</dbReference>
<dbReference type="EMBL" id="CP041165">
    <property type="protein sequence ID" value="QOP41281.1"/>
    <property type="molecule type" value="Genomic_DNA"/>
</dbReference>
<keyword evidence="2" id="KW-1185">Reference proteome</keyword>
<name>A0A7M1AV13_9BACT</name>
<evidence type="ECO:0000313" key="2">
    <source>
        <dbReference type="Proteomes" id="UP000593910"/>
    </source>
</evidence>
<accession>A0A7M1AV13</accession>
<evidence type="ECO:0008006" key="3">
    <source>
        <dbReference type="Google" id="ProtNLM"/>
    </source>
</evidence>
<proteinExistence type="predicted"/>
<sequence>MRLENILALTHGELINSPFVSEFNHIVFDAKHVKRGDLFIAYDENSIDEAIFNGAYGIIFNKPTQISDTEIAWIKVQDLDESLKRLLRFKLIDKNITVYESNEIILKLALQVVTETKFLALEGDIKSVFQSLDNIEDGGVVLFCPQITSADIFTKIKPLPTNVIEHINIVEQTLFESSFIYDDIFYERQLISPFFLSYLEQLLHLFKSLKINFRLRKFTPIDHFEAVFTNKNFEIKEFGTSDKVLIFETSESFVQSEIEYLHKQAYWARVLYILPQVKFNTLDEAFRDTYNIVTYKNKNEIRNILKEHSFHFALIIGTDKSILSQPINLSPQTTLFDFA</sequence>
<dbReference type="Proteomes" id="UP000593910">
    <property type="component" value="Chromosome"/>
</dbReference>
<protein>
    <recommendedName>
        <fullName evidence="3">Peptidoglycan synthetase</fullName>
    </recommendedName>
</protein>
<reference evidence="1 2" key="1">
    <citation type="submission" date="2019-06" db="EMBL/GenBank/DDBJ databases">
        <title>Sulfurimonas gotlandica sp. nov., a chemoautotrophic and psychrotolerant epsilonproteobacterium isolated from a pelagic redoxcline, and an emended description of the genus Sulfurimonas.</title>
        <authorList>
            <person name="Wang S."/>
            <person name="Jiang L."/>
            <person name="Shao Z."/>
        </authorList>
    </citation>
    <scope>NUCLEOTIDE SEQUENCE [LARGE SCALE GENOMIC DNA]</scope>
    <source>
        <strain evidence="1 2">B2</strain>
    </source>
</reference>
<dbReference type="AlphaFoldDB" id="A0A7M1AV13"/>
<dbReference type="SUPFAM" id="SSF63418">
    <property type="entry name" value="MurE/MurF N-terminal domain"/>
    <property type="match status" value="1"/>
</dbReference>
<dbReference type="Gene3D" id="3.40.1390.10">
    <property type="entry name" value="MurE/MurF, N-terminal domain"/>
    <property type="match status" value="1"/>
</dbReference>
<dbReference type="RefSeq" id="WP_193114700.1">
    <property type="nucleotide sequence ID" value="NZ_CP041165.1"/>
</dbReference>
<dbReference type="KEGG" id="smax:FJR03_05805"/>
<evidence type="ECO:0000313" key="1">
    <source>
        <dbReference type="EMBL" id="QOP41281.1"/>
    </source>
</evidence>